<accession>A0A6J6F9Q7</accession>
<protein>
    <submittedName>
        <fullName evidence="1">Unannotated protein</fullName>
    </submittedName>
</protein>
<dbReference type="AlphaFoldDB" id="A0A6J6F9Q7"/>
<proteinExistence type="predicted"/>
<gene>
    <name evidence="1" type="ORF">UFOPK1711_01451</name>
</gene>
<evidence type="ECO:0000313" key="1">
    <source>
        <dbReference type="EMBL" id="CAB4584927.1"/>
    </source>
</evidence>
<sequence>MATFTRKTNRKLASEWVDGFAEAHEFFAVRMHEVNVFRQGLAQCLCHRFHTTIGDEPTTNFRFDLFLHSIDTGLKLVALKAFFKRCQRGWAFLLRLFHQAFKNAIKIKISQGAIQVVRTPNWSTWFHAGKAGNCLTGQRSHHRVVTLTHRLKEHLGHLFRRHCLAATTGSRSPSFGIQRNLIVIGDLRQFVATTE</sequence>
<dbReference type="EMBL" id="CAEZTR010000104">
    <property type="protein sequence ID" value="CAB4584927.1"/>
    <property type="molecule type" value="Genomic_DNA"/>
</dbReference>
<name>A0A6J6F9Q7_9ZZZZ</name>
<organism evidence="1">
    <name type="scientific">freshwater metagenome</name>
    <dbReference type="NCBI Taxonomy" id="449393"/>
    <lineage>
        <taxon>unclassified sequences</taxon>
        <taxon>metagenomes</taxon>
        <taxon>ecological metagenomes</taxon>
    </lineage>
</organism>
<reference evidence="1" key="1">
    <citation type="submission" date="2020-05" db="EMBL/GenBank/DDBJ databases">
        <authorList>
            <person name="Chiriac C."/>
            <person name="Salcher M."/>
            <person name="Ghai R."/>
            <person name="Kavagutti S V."/>
        </authorList>
    </citation>
    <scope>NUCLEOTIDE SEQUENCE</scope>
</reference>